<dbReference type="PANTHER" id="PTHR23011:SF28">
    <property type="entry name" value="CYCLIC NUCLEOTIDE-BINDING DOMAIN CONTAINING PROTEIN"/>
    <property type="match status" value="1"/>
</dbReference>
<sequence>MALDDDIRILSGVRLFEGFTQEQLRLLAFGAENVNLPADRKLYREDDEADSAYVVISGRIALYREADGARLDLGSAGPGAMLGELALIADTRRLTSAAAAIDSEIIRLNRKMFHRILEEYPEAAARLHQHILEELQDMLARIEDMAPRFGK</sequence>
<dbReference type="AlphaFoldDB" id="A0A7X0F9X9"/>
<dbReference type="EMBL" id="JACHOU010000008">
    <property type="protein sequence ID" value="MBB6355613.1"/>
    <property type="molecule type" value="Genomic_DNA"/>
</dbReference>
<protein>
    <submittedName>
        <fullName evidence="2">CRP-like cAMP-binding protein</fullName>
    </submittedName>
</protein>
<evidence type="ECO:0000259" key="1">
    <source>
        <dbReference type="PROSITE" id="PS50042"/>
    </source>
</evidence>
<dbReference type="Proteomes" id="UP000536262">
    <property type="component" value="Unassembled WGS sequence"/>
</dbReference>
<dbReference type="InterPro" id="IPR000595">
    <property type="entry name" value="cNMP-bd_dom"/>
</dbReference>
<dbReference type="InterPro" id="IPR018490">
    <property type="entry name" value="cNMP-bd_dom_sf"/>
</dbReference>
<comment type="caution">
    <text evidence="2">The sequence shown here is derived from an EMBL/GenBank/DDBJ whole genome shotgun (WGS) entry which is preliminary data.</text>
</comment>
<gene>
    <name evidence="2" type="ORF">GGR00_003417</name>
</gene>
<dbReference type="PANTHER" id="PTHR23011">
    <property type="entry name" value="CYCLIC NUCLEOTIDE-BINDING DOMAIN CONTAINING PROTEIN"/>
    <property type="match status" value="1"/>
</dbReference>
<organism evidence="2 3">
    <name type="scientific">Aminobacter aganoensis</name>
    <dbReference type="NCBI Taxonomy" id="83264"/>
    <lineage>
        <taxon>Bacteria</taxon>
        <taxon>Pseudomonadati</taxon>
        <taxon>Pseudomonadota</taxon>
        <taxon>Alphaproteobacteria</taxon>
        <taxon>Hyphomicrobiales</taxon>
        <taxon>Phyllobacteriaceae</taxon>
        <taxon>Aminobacter</taxon>
    </lineage>
</organism>
<accession>A0A7X0F9X9</accession>
<dbReference type="SMART" id="SM00100">
    <property type="entry name" value="cNMP"/>
    <property type="match status" value="1"/>
</dbReference>
<dbReference type="PROSITE" id="PS50042">
    <property type="entry name" value="CNMP_BINDING_3"/>
    <property type="match status" value="1"/>
</dbReference>
<dbReference type="SUPFAM" id="SSF51206">
    <property type="entry name" value="cAMP-binding domain-like"/>
    <property type="match status" value="1"/>
</dbReference>
<name>A0A7X0F9X9_9HYPH</name>
<keyword evidence="3" id="KW-1185">Reference proteome</keyword>
<dbReference type="InterPro" id="IPR014710">
    <property type="entry name" value="RmlC-like_jellyroll"/>
</dbReference>
<reference evidence="2 3" key="1">
    <citation type="submission" date="2020-08" db="EMBL/GenBank/DDBJ databases">
        <title>Genomic Encyclopedia of Type Strains, Phase IV (KMG-IV): sequencing the most valuable type-strain genomes for metagenomic binning, comparative biology and taxonomic classification.</title>
        <authorList>
            <person name="Goeker M."/>
        </authorList>
    </citation>
    <scope>NUCLEOTIDE SEQUENCE [LARGE SCALE GENOMIC DNA]</scope>
    <source>
        <strain evidence="2 3">DSM 7051</strain>
    </source>
</reference>
<dbReference type="Gene3D" id="2.60.120.10">
    <property type="entry name" value="Jelly Rolls"/>
    <property type="match status" value="1"/>
</dbReference>
<feature type="domain" description="Cyclic nucleotide-binding" evidence="1">
    <location>
        <begin position="15"/>
        <end position="134"/>
    </location>
</feature>
<dbReference type="Pfam" id="PF00027">
    <property type="entry name" value="cNMP_binding"/>
    <property type="match status" value="1"/>
</dbReference>
<dbReference type="RefSeq" id="WP_184700048.1">
    <property type="nucleotide sequence ID" value="NZ_BAABEG010000001.1"/>
</dbReference>
<proteinExistence type="predicted"/>
<evidence type="ECO:0000313" key="2">
    <source>
        <dbReference type="EMBL" id="MBB6355613.1"/>
    </source>
</evidence>
<dbReference type="CDD" id="cd00038">
    <property type="entry name" value="CAP_ED"/>
    <property type="match status" value="1"/>
</dbReference>
<evidence type="ECO:0000313" key="3">
    <source>
        <dbReference type="Proteomes" id="UP000536262"/>
    </source>
</evidence>